<evidence type="ECO:0000313" key="3">
    <source>
        <dbReference type="EMBL" id="ADR22911.1"/>
    </source>
</evidence>
<dbReference type="InterPro" id="IPR002347">
    <property type="entry name" value="SDR_fam"/>
</dbReference>
<sequence>MKNMENLKNLPSQEGRTIIVTGANTGLGYETALFLAEKGAKVIMACRNMKKATAAKQKIEQEISTADLEVMEIDLSRLDSVRNFAKSFLSKYDRLDILINNAGVMMPPYTKTDDGFELQFAANYLGHFLLTGLLLDTILKTPDSRIVSLSSIAHKNGKINFDDLQSEQKYSASDAYGQSKLACLMFAFELQRKLEKAGYQNTISTAAHPGVSDTELGRHMPKLLFNILRYTVGPFLTHAPKEGAKPTIVAAIGEAKGGDYFGPTGFSEMKGKPGKAKSTSLANDEAQAKKLWEVSEKLADFKFL</sequence>
<evidence type="ECO:0000256" key="2">
    <source>
        <dbReference type="RuleBase" id="RU000363"/>
    </source>
</evidence>
<dbReference type="PANTHER" id="PTHR43157">
    <property type="entry name" value="PHOSPHATIDYLINOSITOL-GLYCAN BIOSYNTHESIS CLASS F PROTEIN-RELATED"/>
    <property type="match status" value="1"/>
</dbReference>
<dbReference type="CDD" id="cd05327">
    <property type="entry name" value="retinol-DH_like_SDR_c_like"/>
    <property type="match status" value="1"/>
</dbReference>
<dbReference type="GO" id="GO:0016491">
    <property type="term" value="F:oxidoreductase activity"/>
    <property type="evidence" value="ECO:0007669"/>
    <property type="project" value="UniProtKB-KW"/>
</dbReference>
<dbReference type="Pfam" id="PF00106">
    <property type="entry name" value="adh_short"/>
    <property type="match status" value="1"/>
</dbReference>
<dbReference type="KEGG" id="mtt:Ftrac_2935"/>
<accession>E4TSX0</accession>
<dbReference type="PANTHER" id="PTHR43157:SF31">
    <property type="entry name" value="PHOSPHATIDYLINOSITOL-GLYCAN BIOSYNTHESIS CLASS F PROTEIN"/>
    <property type="match status" value="1"/>
</dbReference>
<dbReference type="Gene3D" id="3.40.50.720">
    <property type="entry name" value="NAD(P)-binding Rossmann-like Domain"/>
    <property type="match status" value="1"/>
</dbReference>
<dbReference type="PRINTS" id="PR00080">
    <property type="entry name" value="SDRFAMILY"/>
</dbReference>
<evidence type="ECO:0000313" key="4">
    <source>
        <dbReference type="Proteomes" id="UP000008720"/>
    </source>
</evidence>
<keyword evidence="1" id="KW-0560">Oxidoreductase</keyword>
<dbReference type="AlphaFoldDB" id="E4TSX0"/>
<gene>
    <name evidence="3" type="ordered locus">Ftrac_2935</name>
</gene>
<dbReference type="InterPro" id="IPR036291">
    <property type="entry name" value="NAD(P)-bd_dom_sf"/>
</dbReference>
<dbReference type="OrthoDB" id="597510at2"/>
<name>E4TSX0_MARTH</name>
<comment type="similarity">
    <text evidence="2">Belongs to the short-chain dehydrogenases/reductases (SDR) family.</text>
</comment>
<evidence type="ECO:0000256" key="1">
    <source>
        <dbReference type="ARBA" id="ARBA00023002"/>
    </source>
</evidence>
<keyword evidence="4" id="KW-1185">Reference proteome</keyword>
<organism evidence="3 4">
    <name type="scientific">Marivirga tractuosa (strain ATCC 23168 / DSM 4126 / NBRC 15989 / NCIMB 1408 / VKM B-1430 / H-43)</name>
    <name type="common">Microscilla tractuosa</name>
    <name type="synonym">Flexibacter tractuosus</name>
    <dbReference type="NCBI Taxonomy" id="643867"/>
    <lineage>
        <taxon>Bacteria</taxon>
        <taxon>Pseudomonadati</taxon>
        <taxon>Bacteroidota</taxon>
        <taxon>Cytophagia</taxon>
        <taxon>Cytophagales</taxon>
        <taxon>Marivirgaceae</taxon>
        <taxon>Marivirga</taxon>
    </lineage>
</organism>
<proteinExistence type="inferred from homology"/>
<dbReference type="eggNOG" id="COG1028">
    <property type="taxonomic scope" value="Bacteria"/>
</dbReference>
<dbReference type="NCBIfam" id="NF004846">
    <property type="entry name" value="PRK06197.1"/>
    <property type="match status" value="1"/>
</dbReference>
<dbReference type="HOGENOM" id="CLU_010194_44_2_10"/>
<dbReference type="EMBL" id="CP002349">
    <property type="protein sequence ID" value="ADR22911.1"/>
    <property type="molecule type" value="Genomic_DNA"/>
</dbReference>
<dbReference type="STRING" id="643867.Ftrac_2935"/>
<dbReference type="Proteomes" id="UP000008720">
    <property type="component" value="Chromosome"/>
</dbReference>
<reference evidence="3 4" key="1">
    <citation type="journal article" date="2011" name="Stand. Genomic Sci.">
        <title>Complete genome sequence of Marivirga tractuosa type strain (H-43).</title>
        <authorList>
            <person name="Pagani I."/>
            <person name="Chertkov O."/>
            <person name="Lapidus A."/>
            <person name="Lucas S."/>
            <person name="Del Rio T.G."/>
            <person name="Tice H."/>
            <person name="Copeland A."/>
            <person name="Cheng J.F."/>
            <person name="Nolan M."/>
            <person name="Saunders E."/>
            <person name="Pitluck S."/>
            <person name="Held B."/>
            <person name="Goodwin L."/>
            <person name="Liolios K."/>
            <person name="Ovchinikova G."/>
            <person name="Ivanova N."/>
            <person name="Mavromatis K."/>
            <person name="Pati A."/>
            <person name="Chen A."/>
            <person name="Palaniappan K."/>
            <person name="Land M."/>
            <person name="Hauser L."/>
            <person name="Jeffries C.D."/>
            <person name="Detter J.C."/>
            <person name="Han C."/>
            <person name="Tapia R."/>
            <person name="Ngatchou-Djao O.D."/>
            <person name="Rohde M."/>
            <person name="Goker M."/>
            <person name="Spring S."/>
            <person name="Sikorski J."/>
            <person name="Woyke T."/>
            <person name="Bristow J."/>
            <person name="Eisen J.A."/>
            <person name="Markowitz V."/>
            <person name="Hugenholtz P."/>
            <person name="Klenk H.P."/>
            <person name="Kyrpides N.C."/>
        </authorList>
    </citation>
    <scope>NUCLEOTIDE SEQUENCE [LARGE SCALE GENOMIC DNA]</scope>
    <source>
        <strain evidence="4">ATCC 23168 / DSM 4126 / NBRC 15989 / NCIMB 1408 / VKM B-1430 / H-43</strain>
    </source>
</reference>
<dbReference type="SUPFAM" id="SSF51735">
    <property type="entry name" value="NAD(P)-binding Rossmann-fold domains"/>
    <property type="match status" value="1"/>
</dbReference>
<dbReference type="PRINTS" id="PR00081">
    <property type="entry name" value="GDHRDH"/>
</dbReference>
<protein>
    <submittedName>
        <fullName evidence="3">Short-chain dehydrogenase/reductase SDR</fullName>
    </submittedName>
</protein>